<dbReference type="InterPro" id="IPR043831">
    <property type="entry name" value="DUF5808"/>
</dbReference>
<dbReference type="Pfam" id="PF19124">
    <property type="entry name" value="DUF5808"/>
    <property type="match status" value="1"/>
</dbReference>
<dbReference type="EMBL" id="FUZQ01000003">
    <property type="protein sequence ID" value="SKC60635.1"/>
    <property type="molecule type" value="Genomic_DNA"/>
</dbReference>
<accession>A0A1T5KAX9</accession>
<proteinExistence type="predicted"/>
<protein>
    <recommendedName>
        <fullName evidence="2">DUF5808 domain-containing protein</fullName>
    </recommendedName>
</protein>
<feature type="region of interest" description="Disordered" evidence="1">
    <location>
        <begin position="1"/>
        <end position="25"/>
    </location>
</feature>
<name>A0A1T5KAX9_9MICO</name>
<evidence type="ECO:0000313" key="3">
    <source>
        <dbReference type="EMBL" id="SKC60635.1"/>
    </source>
</evidence>
<evidence type="ECO:0000256" key="1">
    <source>
        <dbReference type="SAM" id="MobiDB-lite"/>
    </source>
</evidence>
<feature type="domain" description="DUF5808" evidence="2">
    <location>
        <begin position="82"/>
        <end position="105"/>
    </location>
</feature>
<dbReference type="Proteomes" id="UP000189777">
    <property type="component" value="Unassembled WGS sequence"/>
</dbReference>
<dbReference type="AlphaFoldDB" id="A0A1T5KAX9"/>
<dbReference type="STRING" id="526729.SAMN04324258_1990"/>
<organism evidence="3 4">
    <name type="scientific">Krasilnikoviella flava</name>
    <dbReference type="NCBI Taxonomy" id="526729"/>
    <lineage>
        <taxon>Bacteria</taxon>
        <taxon>Bacillati</taxon>
        <taxon>Actinomycetota</taxon>
        <taxon>Actinomycetes</taxon>
        <taxon>Micrococcales</taxon>
        <taxon>Promicromonosporaceae</taxon>
        <taxon>Krasilnikoviella</taxon>
    </lineage>
</organism>
<keyword evidence="4" id="KW-1185">Reference proteome</keyword>
<dbReference type="RefSeq" id="WP_245807032.1">
    <property type="nucleotide sequence ID" value="NZ_FUZQ01000003.1"/>
</dbReference>
<sequence length="122" mass="13989">MGTQHDKQHTKLQGKPQEKPDRKRKGPNLFQLVMVALVVAAVTKELQKDKEDRTWHGTVAGFVPYEFRVPTAERFRERVWDPEGEHLLSPHVFGVGWTLNLGRVVELVKRRVENAREDAAPA</sequence>
<reference evidence="3 4" key="1">
    <citation type="submission" date="2017-02" db="EMBL/GenBank/DDBJ databases">
        <authorList>
            <person name="Peterson S.W."/>
        </authorList>
    </citation>
    <scope>NUCLEOTIDE SEQUENCE [LARGE SCALE GENOMIC DNA]</scope>
    <source>
        <strain evidence="3 4">DSM 21481</strain>
    </source>
</reference>
<gene>
    <name evidence="3" type="ORF">SAMN04324258_1990</name>
</gene>
<evidence type="ECO:0000313" key="4">
    <source>
        <dbReference type="Proteomes" id="UP000189777"/>
    </source>
</evidence>
<evidence type="ECO:0000259" key="2">
    <source>
        <dbReference type="Pfam" id="PF19124"/>
    </source>
</evidence>